<evidence type="ECO:0000256" key="3">
    <source>
        <dbReference type="SAM" id="MobiDB-lite"/>
    </source>
</evidence>
<evidence type="ECO:0000256" key="1">
    <source>
        <dbReference type="ARBA" id="ARBA00010326"/>
    </source>
</evidence>
<dbReference type="AlphaFoldDB" id="A0A8C6ASX7"/>
<dbReference type="CTD" id="605"/>
<dbReference type="InterPro" id="IPR006804">
    <property type="entry name" value="BCL7"/>
</dbReference>
<dbReference type="OrthoDB" id="5989898at2759"/>
<protein>
    <recommendedName>
        <fullName evidence="2">B-cell CLL/lymphoma 7 protein family member A</fullName>
    </recommendedName>
</protein>
<gene>
    <name evidence="4" type="primary">BCL7A</name>
</gene>
<dbReference type="PANTHER" id="PTHR12767">
    <property type="entry name" value="BCL7 RELATED"/>
    <property type="match status" value="1"/>
</dbReference>
<feature type="region of interest" description="Disordered" evidence="3">
    <location>
        <begin position="48"/>
        <end position="204"/>
    </location>
</feature>
<evidence type="ECO:0000313" key="5">
    <source>
        <dbReference type="Proteomes" id="UP000694561"/>
    </source>
</evidence>
<proteinExistence type="inferred from homology"/>
<keyword evidence="5" id="KW-1185">Reference proteome</keyword>
<dbReference type="PANTHER" id="PTHR12767:SF11">
    <property type="entry name" value="B-CELL CLL_LYMPHOMA 7 PROTEIN FAMILY MEMBER A"/>
    <property type="match status" value="1"/>
</dbReference>
<dbReference type="Pfam" id="PF04714">
    <property type="entry name" value="BCL_N"/>
    <property type="match status" value="1"/>
</dbReference>
<reference evidence="4" key="2">
    <citation type="submission" date="2025-09" db="UniProtKB">
        <authorList>
            <consortium name="Ensembl"/>
        </authorList>
    </citation>
    <scope>IDENTIFICATION</scope>
</reference>
<dbReference type="Proteomes" id="UP000694561">
    <property type="component" value="Unplaced"/>
</dbReference>
<sequence length="286" mass="30934">MSGRSVRAETRSRAKDDIKRVMAAIEKVRKWEKKWVTVGDTSLRIYKWVPVTEPKVDDKNKNKKKGKDEKCGSEVTTPENSSSPGMMDMHDDNSNQSSIADASPIKQENSSNSSPAPEPTSGAPGDGTDAKADEAQADGKELPGAEDASDEQNSQSSMENSMNSSEQVERQPSGDVGLAAETSTVSQVPRSRSQRGSQIGQEPAGVSGVRQKVFCCSVSLFALWTIGTVWYSLSRMCEHPSVSELVTGAHGEGGDTRVWPLGWVLYPSPSLTTLFIRVHKSTAQSQ</sequence>
<feature type="compositionally biased region" description="Basic and acidic residues" evidence="3">
    <location>
        <begin position="54"/>
        <end position="72"/>
    </location>
</feature>
<name>A0A8C6ASX7_MONMO</name>
<dbReference type="Ensembl" id="ENSMMNT00015006596.1">
    <property type="protein sequence ID" value="ENSMMNP00015006023.1"/>
    <property type="gene ID" value="ENSMMNG00015004510.1"/>
</dbReference>
<evidence type="ECO:0000313" key="4">
    <source>
        <dbReference type="Ensembl" id="ENSMMNP00015006023.1"/>
    </source>
</evidence>
<feature type="compositionally biased region" description="Polar residues" evidence="3">
    <location>
        <begin position="181"/>
        <end position="200"/>
    </location>
</feature>
<feature type="compositionally biased region" description="Polar residues" evidence="3">
    <location>
        <begin position="74"/>
        <end position="84"/>
    </location>
</feature>
<feature type="compositionally biased region" description="Low complexity" evidence="3">
    <location>
        <begin position="151"/>
        <end position="166"/>
    </location>
</feature>
<dbReference type="GeneTree" id="ENSGT00390000002172"/>
<organism evidence="4 5">
    <name type="scientific">Monodon monoceros</name>
    <name type="common">Narwhal</name>
    <name type="synonym">Ceratodon monodon</name>
    <dbReference type="NCBI Taxonomy" id="40151"/>
    <lineage>
        <taxon>Eukaryota</taxon>
        <taxon>Metazoa</taxon>
        <taxon>Chordata</taxon>
        <taxon>Craniata</taxon>
        <taxon>Vertebrata</taxon>
        <taxon>Euteleostomi</taxon>
        <taxon>Mammalia</taxon>
        <taxon>Eutheria</taxon>
        <taxon>Laurasiatheria</taxon>
        <taxon>Artiodactyla</taxon>
        <taxon>Whippomorpha</taxon>
        <taxon>Cetacea</taxon>
        <taxon>Odontoceti</taxon>
        <taxon>Monodontidae</taxon>
        <taxon>Monodon</taxon>
    </lineage>
</organism>
<comment type="similarity">
    <text evidence="1">Belongs to the BCL7 family.</text>
</comment>
<dbReference type="RefSeq" id="XP_029082859.1">
    <property type="nucleotide sequence ID" value="XM_029227026.1"/>
</dbReference>
<evidence type="ECO:0000256" key="2">
    <source>
        <dbReference type="ARBA" id="ARBA00039458"/>
    </source>
</evidence>
<feature type="compositionally biased region" description="Basic and acidic residues" evidence="3">
    <location>
        <begin position="128"/>
        <end position="143"/>
    </location>
</feature>
<reference evidence="4" key="1">
    <citation type="submission" date="2025-08" db="UniProtKB">
        <authorList>
            <consortium name="Ensembl"/>
        </authorList>
    </citation>
    <scope>IDENTIFICATION</scope>
</reference>
<accession>A0A8C6ASX7</accession>
<dbReference type="GeneID" id="114898006"/>
<dbReference type="GO" id="GO:0016514">
    <property type="term" value="C:SWI/SNF complex"/>
    <property type="evidence" value="ECO:0007669"/>
    <property type="project" value="Ensembl"/>
</dbReference>